<keyword evidence="5 6" id="KW-0539">Nucleus</keyword>
<keyword evidence="5 6" id="KW-0371">Homeobox</keyword>
<evidence type="ECO:0000256" key="3">
    <source>
        <dbReference type="ARBA" id="ARBA00022737"/>
    </source>
</evidence>
<dbReference type="PANTHER" id="PTHR45891">
    <property type="entry name" value="ZINC FINGER HOMEOBOX PROTEIN"/>
    <property type="match status" value="1"/>
</dbReference>
<feature type="non-terminal residue" evidence="9">
    <location>
        <position position="1"/>
    </location>
</feature>
<dbReference type="GO" id="GO:0046872">
    <property type="term" value="F:metal ion binding"/>
    <property type="evidence" value="ECO:0007669"/>
    <property type="project" value="UniProtKB-KW"/>
</dbReference>
<keyword evidence="5 6" id="KW-0238">DNA-binding</keyword>
<reference evidence="9" key="1">
    <citation type="submission" date="2021-02" db="EMBL/GenBank/DDBJ databases">
        <authorList>
            <person name="Nowell W R."/>
        </authorList>
    </citation>
    <scope>NUCLEOTIDE SEQUENCE</scope>
</reference>
<feature type="non-terminal residue" evidence="9">
    <location>
        <position position="80"/>
    </location>
</feature>
<evidence type="ECO:0000259" key="8">
    <source>
        <dbReference type="PROSITE" id="PS50071"/>
    </source>
</evidence>
<dbReference type="InterPro" id="IPR051968">
    <property type="entry name" value="ZnFinger_Homeobox_TR"/>
</dbReference>
<evidence type="ECO:0000256" key="4">
    <source>
        <dbReference type="ARBA" id="ARBA00022833"/>
    </source>
</evidence>
<protein>
    <recommendedName>
        <fullName evidence="8">Homeobox domain-containing protein</fullName>
    </recommendedName>
</protein>
<gene>
    <name evidence="9" type="ORF">GIL414_LOCUS42844</name>
</gene>
<dbReference type="AlphaFoldDB" id="A0A8S3A2G1"/>
<dbReference type="PANTHER" id="PTHR45891:SF3">
    <property type="entry name" value="ZINC FINGER PROTEIN 2"/>
    <property type="match status" value="1"/>
</dbReference>
<dbReference type="GO" id="GO:0005634">
    <property type="term" value="C:nucleus"/>
    <property type="evidence" value="ECO:0007669"/>
    <property type="project" value="UniProtKB-SubCell"/>
</dbReference>
<evidence type="ECO:0000256" key="5">
    <source>
        <dbReference type="PROSITE-ProRule" id="PRU00108"/>
    </source>
</evidence>
<dbReference type="InterPro" id="IPR001356">
    <property type="entry name" value="HD"/>
</dbReference>
<evidence type="ECO:0000256" key="7">
    <source>
        <dbReference type="SAM" id="MobiDB-lite"/>
    </source>
</evidence>
<comment type="subcellular location">
    <subcellularLocation>
        <location evidence="1 5 6">Nucleus</location>
    </subcellularLocation>
</comment>
<name>A0A8S3A2G1_9BILA</name>
<evidence type="ECO:0000256" key="2">
    <source>
        <dbReference type="ARBA" id="ARBA00022723"/>
    </source>
</evidence>
<evidence type="ECO:0000313" key="10">
    <source>
        <dbReference type="Proteomes" id="UP000681720"/>
    </source>
</evidence>
<accession>A0A8S3A2G1</accession>
<dbReference type="GO" id="GO:0000981">
    <property type="term" value="F:DNA-binding transcription factor activity, RNA polymerase II-specific"/>
    <property type="evidence" value="ECO:0007669"/>
    <property type="project" value="TreeGrafter"/>
</dbReference>
<evidence type="ECO:0000256" key="6">
    <source>
        <dbReference type="RuleBase" id="RU000682"/>
    </source>
</evidence>
<dbReference type="Pfam" id="PF00046">
    <property type="entry name" value="Homeodomain"/>
    <property type="match status" value="1"/>
</dbReference>
<dbReference type="GO" id="GO:0000978">
    <property type="term" value="F:RNA polymerase II cis-regulatory region sequence-specific DNA binding"/>
    <property type="evidence" value="ECO:0007669"/>
    <property type="project" value="TreeGrafter"/>
</dbReference>
<feature type="DNA-binding region" description="Homeobox" evidence="5">
    <location>
        <begin position="3"/>
        <end position="58"/>
    </location>
</feature>
<dbReference type="EMBL" id="CAJOBJ010125048">
    <property type="protein sequence ID" value="CAF4695277.1"/>
    <property type="molecule type" value="Genomic_DNA"/>
</dbReference>
<keyword evidence="4" id="KW-0862">Zinc</keyword>
<dbReference type="SMART" id="SM00389">
    <property type="entry name" value="HOX"/>
    <property type="match status" value="1"/>
</dbReference>
<keyword evidence="3" id="KW-0677">Repeat</keyword>
<feature type="compositionally biased region" description="Polar residues" evidence="7">
    <location>
        <begin position="59"/>
        <end position="71"/>
    </location>
</feature>
<organism evidence="9 10">
    <name type="scientific">Rotaria magnacalcarata</name>
    <dbReference type="NCBI Taxonomy" id="392030"/>
    <lineage>
        <taxon>Eukaryota</taxon>
        <taxon>Metazoa</taxon>
        <taxon>Spiralia</taxon>
        <taxon>Gnathifera</taxon>
        <taxon>Rotifera</taxon>
        <taxon>Eurotatoria</taxon>
        <taxon>Bdelloidea</taxon>
        <taxon>Philodinida</taxon>
        <taxon>Philodinidae</taxon>
        <taxon>Rotaria</taxon>
    </lineage>
</organism>
<proteinExistence type="predicted"/>
<feature type="domain" description="Homeobox" evidence="8">
    <location>
        <begin position="1"/>
        <end position="57"/>
    </location>
</feature>
<evidence type="ECO:0000256" key="1">
    <source>
        <dbReference type="ARBA" id="ARBA00004123"/>
    </source>
</evidence>
<sequence>ANRTRFSDEQLRLLQDAFESNPYPKDDDLEVLSEKLKLNSRVIVVWFQNARQKARKSYENNSPNENNQQILFKQDKDDGY</sequence>
<dbReference type="PROSITE" id="PS50071">
    <property type="entry name" value="HOMEOBOX_2"/>
    <property type="match status" value="1"/>
</dbReference>
<evidence type="ECO:0000313" key="9">
    <source>
        <dbReference type="EMBL" id="CAF4695277.1"/>
    </source>
</evidence>
<dbReference type="SUPFAM" id="SSF46689">
    <property type="entry name" value="Homeodomain-like"/>
    <property type="match status" value="1"/>
</dbReference>
<dbReference type="Proteomes" id="UP000681720">
    <property type="component" value="Unassembled WGS sequence"/>
</dbReference>
<dbReference type="CDD" id="cd00086">
    <property type="entry name" value="homeodomain"/>
    <property type="match status" value="1"/>
</dbReference>
<dbReference type="Gene3D" id="1.10.10.60">
    <property type="entry name" value="Homeodomain-like"/>
    <property type="match status" value="1"/>
</dbReference>
<comment type="caution">
    <text evidence="9">The sequence shown here is derived from an EMBL/GenBank/DDBJ whole genome shotgun (WGS) entry which is preliminary data.</text>
</comment>
<feature type="region of interest" description="Disordered" evidence="7">
    <location>
        <begin position="55"/>
        <end position="80"/>
    </location>
</feature>
<keyword evidence="2" id="KW-0479">Metal-binding</keyword>
<dbReference type="InterPro" id="IPR009057">
    <property type="entry name" value="Homeodomain-like_sf"/>
</dbReference>